<sequence>MPLATIQIWEGPDRARKQKLIEAVRQAMINYGGLDPEEVYIVVQDLSRDSYTIKNVLSSEDTLTCATVRGCPYSGQDGCLLKQGKNCWETDHGCPLNPCAGKHEACSFFRHVQLMEVV</sequence>
<dbReference type="EMBL" id="CP017019">
    <property type="protein sequence ID" value="AOQ25231.1"/>
    <property type="molecule type" value="Genomic_DNA"/>
</dbReference>
<evidence type="ECO:0000256" key="1">
    <source>
        <dbReference type="ARBA" id="ARBA00023235"/>
    </source>
</evidence>
<evidence type="ECO:0000313" key="6">
    <source>
        <dbReference type="Proteomes" id="UP000094598"/>
    </source>
</evidence>
<keyword evidence="1" id="KW-0413">Isomerase</keyword>
<evidence type="ECO:0000259" key="2">
    <source>
        <dbReference type="Pfam" id="PF01361"/>
    </source>
</evidence>
<evidence type="ECO:0000313" key="4">
    <source>
        <dbReference type="EMBL" id="OIQ07857.1"/>
    </source>
</evidence>
<dbReference type="InterPro" id="IPR004370">
    <property type="entry name" value="4-OT-like_dom"/>
</dbReference>
<dbReference type="PATRIC" id="fig|1525.10.peg.2563"/>
<evidence type="ECO:0000313" key="5">
    <source>
        <dbReference type="EMBL" id="TYL11834.1"/>
    </source>
</evidence>
<dbReference type="Pfam" id="PF01361">
    <property type="entry name" value="Tautomerase"/>
    <property type="match status" value="1"/>
</dbReference>
<evidence type="ECO:0000313" key="3">
    <source>
        <dbReference type="EMBL" id="AOQ25231.1"/>
    </source>
</evidence>
<reference evidence="4 7" key="1">
    <citation type="submission" date="2016-08" db="EMBL/GenBank/DDBJ databases">
        <title>Genome-based comparison of Moorella thermoacetic strains.</title>
        <authorList>
            <person name="Poehlein A."/>
            <person name="Bengelsdorf F.R."/>
            <person name="Esser C."/>
            <person name="Duerre P."/>
            <person name="Daniel R."/>
        </authorList>
    </citation>
    <scope>NUCLEOTIDE SEQUENCE [LARGE SCALE GENOMIC DNA]</scope>
    <source>
        <strain evidence="4 7">DSM 11768</strain>
    </source>
</reference>
<dbReference type="EMBL" id="VCDX01000008">
    <property type="protein sequence ID" value="TYL11834.1"/>
    <property type="molecule type" value="Genomic_DNA"/>
</dbReference>
<dbReference type="Proteomes" id="UP000322283">
    <property type="component" value="Unassembled WGS sequence"/>
</dbReference>
<dbReference type="Gene3D" id="3.30.429.10">
    <property type="entry name" value="Macrophage Migration Inhibitory Factor"/>
    <property type="match status" value="1"/>
</dbReference>
<keyword evidence="8" id="KW-1185">Reference proteome</keyword>
<evidence type="ECO:0000313" key="8">
    <source>
        <dbReference type="Proteomes" id="UP000322283"/>
    </source>
</evidence>
<dbReference type="RefSeq" id="WP_011393747.1">
    <property type="nucleotide sequence ID" value="NZ_BSDM01000003.1"/>
</dbReference>
<name>A0A1D7XED1_NEOTH</name>
<dbReference type="Proteomes" id="UP000182743">
    <property type="component" value="Unassembled WGS sequence"/>
</dbReference>
<dbReference type="KEGG" id="mtho:MOTHE_c23320"/>
<reference evidence="5 8" key="3">
    <citation type="submission" date="2019-05" db="EMBL/GenBank/DDBJ databases">
        <title>Genome sequence of Moorella thermoacetica ATCC 33924.</title>
        <authorList>
            <person name="Poehlein A."/>
            <person name="Bengelsdorf F.R."/>
            <person name="Duerre P."/>
            <person name="Daniel R."/>
        </authorList>
    </citation>
    <scope>NUCLEOTIDE SEQUENCE [LARGE SCALE GENOMIC DNA]</scope>
    <source>
        <strain evidence="5 8">ATCC 33924</strain>
    </source>
</reference>
<organism evidence="4 7">
    <name type="scientific">Neomoorella thermoacetica</name>
    <name type="common">Clostridium thermoaceticum</name>
    <dbReference type="NCBI Taxonomy" id="1525"/>
    <lineage>
        <taxon>Bacteria</taxon>
        <taxon>Bacillati</taxon>
        <taxon>Bacillota</taxon>
        <taxon>Clostridia</taxon>
        <taxon>Neomoorellales</taxon>
        <taxon>Neomoorellaceae</taxon>
        <taxon>Neomoorella</taxon>
    </lineage>
</organism>
<proteinExistence type="predicted"/>
<evidence type="ECO:0000313" key="7">
    <source>
        <dbReference type="Proteomes" id="UP000182743"/>
    </source>
</evidence>
<dbReference type="InterPro" id="IPR014347">
    <property type="entry name" value="Tautomerase/MIF_sf"/>
</dbReference>
<accession>A0A1D7XED1</accession>
<reference evidence="3 6" key="2">
    <citation type="submission" date="2016-08" db="EMBL/GenBank/DDBJ databases">
        <title>Moorella thermoacetica DSM 103132.</title>
        <authorList>
            <person name="Jendresen C.B."/>
            <person name="Redl S.M."/>
            <person name="Jensen T.O."/>
            <person name="Nielsen A.T."/>
        </authorList>
    </citation>
    <scope>NUCLEOTIDE SEQUENCE [LARGE SCALE GENOMIC DNA]</scope>
    <source>
        <strain evidence="3 6">DSM 103132</strain>
    </source>
</reference>
<protein>
    <submittedName>
        <fullName evidence="4">Tautomerase enzyme</fullName>
    </submittedName>
</protein>
<dbReference type="Proteomes" id="UP000094598">
    <property type="component" value="Chromosome"/>
</dbReference>
<dbReference type="EMBL" id="MIHH01000023">
    <property type="protein sequence ID" value="OIQ07857.1"/>
    <property type="molecule type" value="Genomic_DNA"/>
</dbReference>
<gene>
    <name evidence="3" type="ORF">Maut_02815</name>
    <name evidence="4" type="ORF">MOOR_25270</name>
    <name evidence="5" type="ORF">MTAT_22720</name>
</gene>
<dbReference type="SUPFAM" id="SSF55331">
    <property type="entry name" value="Tautomerase/MIF"/>
    <property type="match status" value="1"/>
</dbReference>
<dbReference type="GO" id="GO:0016853">
    <property type="term" value="F:isomerase activity"/>
    <property type="evidence" value="ECO:0007669"/>
    <property type="project" value="UniProtKB-KW"/>
</dbReference>
<dbReference type="GeneID" id="45618300"/>
<dbReference type="AlphaFoldDB" id="A0A1D7XED1"/>
<dbReference type="KEGG" id="mthz:MOTHA_c24040"/>
<feature type="domain" description="4-oxalocrotonate tautomerase-like" evidence="2">
    <location>
        <begin position="2"/>
        <end position="54"/>
    </location>
</feature>